<gene>
    <name evidence="1" type="ORF">S01H4_29353</name>
</gene>
<dbReference type="AlphaFoldDB" id="X1AAV7"/>
<evidence type="ECO:0000313" key="1">
    <source>
        <dbReference type="EMBL" id="GAG78914.1"/>
    </source>
</evidence>
<sequence length="67" mass="6653">ITLLTQTGAASATGVTATTNTCGFTPVAGLCTIYARSGANAGVYRVTDGASATAQQWDVAMPNDTAV</sequence>
<dbReference type="EMBL" id="BART01014960">
    <property type="protein sequence ID" value="GAG78914.1"/>
    <property type="molecule type" value="Genomic_DNA"/>
</dbReference>
<comment type="caution">
    <text evidence="1">The sequence shown here is derived from an EMBL/GenBank/DDBJ whole genome shotgun (WGS) entry which is preliminary data.</text>
</comment>
<proteinExistence type="predicted"/>
<protein>
    <submittedName>
        <fullName evidence="1">Uncharacterized protein</fullName>
    </submittedName>
</protein>
<name>X1AAV7_9ZZZZ</name>
<reference evidence="1" key="1">
    <citation type="journal article" date="2014" name="Front. Microbiol.">
        <title>High frequency of phylogenetically diverse reductive dehalogenase-homologous genes in deep subseafloor sedimentary metagenomes.</title>
        <authorList>
            <person name="Kawai M."/>
            <person name="Futagami T."/>
            <person name="Toyoda A."/>
            <person name="Takaki Y."/>
            <person name="Nishi S."/>
            <person name="Hori S."/>
            <person name="Arai W."/>
            <person name="Tsubouchi T."/>
            <person name="Morono Y."/>
            <person name="Uchiyama I."/>
            <person name="Ito T."/>
            <person name="Fujiyama A."/>
            <person name="Inagaki F."/>
            <person name="Takami H."/>
        </authorList>
    </citation>
    <scope>NUCLEOTIDE SEQUENCE</scope>
    <source>
        <strain evidence="1">Expedition CK06-06</strain>
    </source>
</reference>
<organism evidence="1">
    <name type="scientific">marine sediment metagenome</name>
    <dbReference type="NCBI Taxonomy" id="412755"/>
    <lineage>
        <taxon>unclassified sequences</taxon>
        <taxon>metagenomes</taxon>
        <taxon>ecological metagenomes</taxon>
    </lineage>
</organism>
<feature type="non-terminal residue" evidence="1">
    <location>
        <position position="1"/>
    </location>
</feature>
<feature type="non-terminal residue" evidence="1">
    <location>
        <position position="67"/>
    </location>
</feature>
<accession>X1AAV7</accession>